<keyword evidence="1" id="KW-0812">Transmembrane</keyword>
<dbReference type="Proteomes" id="UP000078597">
    <property type="component" value="Unassembled WGS sequence"/>
</dbReference>
<keyword evidence="1" id="KW-1133">Transmembrane helix</keyword>
<feature type="transmembrane region" description="Helical" evidence="1">
    <location>
        <begin position="128"/>
        <end position="150"/>
    </location>
</feature>
<organism evidence="2 3">
    <name type="scientific">Plasmodium malariae</name>
    <dbReference type="NCBI Taxonomy" id="5858"/>
    <lineage>
        <taxon>Eukaryota</taxon>
        <taxon>Sar</taxon>
        <taxon>Alveolata</taxon>
        <taxon>Apicomplexa</taxon>
        <taxon>Aconoidasida</taxon>
        <taxon>Haemosporida</taxon>
        <taxon>Plasmodiidae</taxon>
        <taxon>Plasmodium</taxon>
        <taxon>Plasmodium (Plasmodium)</taxon>
    </lineage>
</organism>
<dbReference type="EMBL" id="FLQW01003694">
    <property type="protein sequence ID" value="SBS96092.1"/>
    <property type="molecule type" value="Genomic_DNA"/>
</dbReference>
<evidence type="ECO:0000313" key="3">
    <source>
        <dbReference type="Proteomes" id="UP000078597"/>
    </source>
</evidence>
<evidence type="ECO:0000313" key="2">
    <source>
        <dbReference type="EMBL" id="SBS96092.1"/>
    </source>
</evidence>
<protein>
    <submittedName>
        <fullName evidence="2">PIR Superfamily Protein</fullName>
    </submittedName>
</protein>
<accession>A0A1A8WT12</accession>
<sequence length="151" mass="17875">MESDNAYTKQINWLDLYTVLSSKINNICNQAIKKIPKYSLRKHEKLYGYYGEFNKCNGKKDESSLTHCNNNQECYNLYIENYKYCKIYREDAFCEELINFKEAYDNKMSILITCSGLPRILPPKKVEYVFFVRLTTSIVLLAPIILFLLYK</sequence>
<gene>
    <name evidence="2" type="ORF">PMALA_051140</name>
</gene>
<evidence type="ECO:0000256" key="1">
    <source>
        <dbReference type="SAM" id="Phobius"/>
    </source>
</evidence>
<proteinExistence type="predicted"/>
<reference evidence="3" key="1">
    <citation type="submission" date="2016-05" db="EMBL/GenBank/DDBJ databases">
        <authorList>
            <person name="Naeem Raeece"/>
        </authorList>
    </citation>
    <scope>NUCLEOTIDE SEQUENCE [LARGE SCALE GENOMIC DNA]</scope>
</reference>
<dbReference type="AlphaFoldDB" id="A0A1A8WT12"/>
<name>A0A1A8WT12_PLAMA</name>
<keyword evidence="1" id="KW-0472">Membrane</keyword>